<evidence type="ECO:0000313" key="1">
    <source>
        <dbReference type="EMBL" id="CAF0777406.1"/>
    </source>
</evidence>
<sequence length="269" mass="31054">MHFGKISIFTLIILTESITCGTYFFLYDKVENDFIYKTEDSFNANALKKSFITKYKSVCLRMCEKIAAKCILAILTKINMDLFQCDLYNTLPLMKLNEIVQSTTQISELQLFYLKNGLKLKIKNLGVPTASCLPMNTLDLSSYNQMVMNYDDTKFHGFKFDSSVSSTPKKIPLTLIDTIEFKILYLNNVSIQKFVIFSDDKKIIGLSVCLINKTNGLYECEDKMGETTNFKYRGVLDLNDYNSKYVRFRLDQITHCSKLDYLAFLITYP</sequence>
<name>A0A813R4H4_9BILA</name>
<accession>A0A813R4H4</accession>
<comment type="caution">
    <text evidence="1">The sequence shown here is derived from an EMBL/GenBank/DDBJ whole genome shotgun (WGS) entry which is preliminary data.</text>
</comment>
<protein>
    <submittedName>
        <fullName evidence="1">Uncharacterized protein</fullName>
    </submittedName>
</protein>
<dbReference type="AlphaFoldDB" id="A0A813R4H4"/>
<dbReference type="Proteomes" id="UP000663879">
    <property type="component" value="Unassembled WGS sequence"/>
</dbReference>
<evidence type="ECO:0000313" key="2">
    <source>
        <dbReference type="Proteomes" id="UP000663879"/>
    </source>
</evidence>
<organism evidence="1 2">
    <name type="scientific">Brachionus calyciflorus</name>
    <dbReference type="NCBI Taxonomy" id="104777"/>
    <lineage>
        <taxon>Eukaryota</taxon>
        <taxon>Metazoa</taxon>
        <taxon>Spiralia</taxon>
        <taxon>Gnathifera</taxon>
        <taxon>Rotifera</taxon>
        <taxon>Eurotatoria</taxon>
        <taxon>Monogononta</taxon>
        <taxon>Pseudotrocha</taxon>
        <taxon>Ploima</taxon>
        <taxon>Brachionidae</taxon>
        <taxon>Brachionus</taxon>
    </lineage>
</organism>
<reference evidence="1" key="1">
    <citation type="submission" date="2021-02" db="EMBL/GenBank/DDBJ databases">
        <authorList>
            <person name="Nowell W R."/>
        </authorList>
    </citation>
    <scope>NUCLEOTIDE SEQUENCE</scope>
    <source>
        <strain evidence="1">Ploen Becks lab</strain>
    </source>
</reference>
<gene>
    <name evidence="1" type="ORF">OXX778_LOCUS5274</name>
</gene>
<proteinExistence type="predicted"/>
<dbReference type="EMBL" id="CAJNOC010000564">
    <property type="protein sequence ID" value="CAF0777406.1"/>
    <property type="molecule type" value="Genomic_DNA"/>
</dbReference>
<keyword evidence="2" id="KW-1185">Reference proteome</keyword>